<feature type="region of interest" description="Disordered" evidence="1">
    <location>
        <begin position="453"/>
        <end position="473"/>
    </location>
</feature>
<feature type="domain" description="PARP catalytic" evidence="2">
    <location>
        <begin position="582"/>
        <end position="696"/>
    </location>
</feature>
<dbReference type="Proteomes" id="UP001497497">
    <property type="component" value="Unassembled WGS sequence"/>
</dbReference>
<dbReference type="Gene3D" id="3.90.228.10">
    <property type="match status" value="1"/>
</dbReference>
<evidence type="ECO:0000313" key="4">
    <source>
        <dbReference type="Proteomes" id="UP001497497"/>
    </source>
</evidence>
<dbReference type="SUPFAM" id="SSF56399">
    <property type="entry name" value="ADP-ribosylation"/>
    <property type="match status" value="1"/>
</dbReference>
<organism evidence="3 4">
    <name type="scientific">Lymnaea stagnalis</name>
    <name type="common">Great pond snail</name>
    <name type="synonym">Helix stagnalis</name>
    <dbReference type="NCBI Taxonomy" id="6523"/>
    <lineage>
        <taxon>Eukaryota</taxon>
        <taxon>Metazoa</taxon>
        <taxon>Spiralia</taxon>
        <taxon>Lophotrochozoa</taxon>
        <taxon>Mollusca</taxon>
        <taxon>Gastropoda</taxon>
        <taxon>Heterobranchia</taxon>
        <taxon>Euthyneura</taxon>
        <taxon>Panpulmonata</taxon>
        <taxon>Hygrophila</taxon>
        <taxon>Lymnaeoidea</taxon>
        <taxon>Lymnaeidae</taxon>
        <taxon>Lymnaea</taxon>
    </lineage>
</organism>
<dbReference type="EMBL" id="CAXITT010000827">
    <property type="protein sequence ID" value="CAL1546548.1"/>
    <property type="molecule type" value="Genomic_DNA"/>
</dbReference>
<protein>
    <recommendedName>
        <fullName evidence="2">PARP catalytic domain-containing protein</fullName>
    </recommendedName>
</protein>
<dbReference type="Pfam" id="PF00644">
    <property type="entry name" value="PARP"/>
    <property type="match status" value="1"/>
</dbReference>
<dbReference type="InterPro" id="IPR012317">
    <property type="entry name" value="Poly(ADP-ribose)pol_cat_dom"/>
</dbReference>
<reference evidence="3 4" key="1">
    <citation type="submission" date="2024-04" db="EMBL/GenBank/DDBJ databases">
        <authorList>
            <consortium name="Genoscope - CEA"/>
            <person name="William W."/>
        </authorList>
    </citation>
    <scope>NUCLEOTIDE SEQUENCE [LARGE SCALE GENOMIC DNA]</scope>
</reference>
<sequence>MAKCHKCSHLSTTDVTFEFPGMQCYLESNEGKTFLKTLSTRDNCYFEFSSKDKTQKTTFDKKCLLFQTIVCYGFNVHLVKGFIGDIHCQLKVQFMPSNKEKCYAQDSGNGLYLIYLPPWRIKGDQQISHFQTLRTSLSASINYVIHVAQQDQSQTLVFSAENISDAEYPFPLDAIAHALVESLCEAYSYTQNVNLQECSSFTPDIYVCEPTREAVFKAFTFVFNRYAPIICTGTDQQMHSKGFHECKTKIPKNGRVAESNHRSFIKSEKQHHSNKNQPNKKGNEIMTKVTKFVNKLTTSKAQNPEVQHKPKSAKSSLALRISKTTIKISGQSIENNGKTTADLKKHLEDLMTQNTSKHTLNEQQTIDFEKMMRNAEEMPVQFFLDKGACFSKERNLSRGRSQRDRIAHYSDRFKESLLTVCGLQKETVTEFINMVLGESPFYFNSSSQVESASVTECSDEDDRKSQQKTSINASLSAHKSECEEYFCWMIETQPNKGENIDFVPYANSEQLEEHYKKMEKITTKDTSVVNFKTMKICVDGDEKWLICSPRTDHATYYPDPPRAWETSTNNPYKLKLVSNADKEFKNIEDLLTDNIVQWEYWEIKEIKRIENLQLWQSYEWKKHMTKSSDSIMWHRVSATCQSFVCKYGLHKNFSAMPLKAKTYGDSVVLVRSPNDCLTQSDLNDGEEVHLVLAQVLHEKKGEKQNCMSSSPVNVFDGEHTICSDAEAYPCHIVTIKVKPRTSSE</sequence>
<keyword evidence="4" id="KW-1185">Reference proteome</keyword>
<gene>
    <name evidence="3" type="ORF">GSLYS_00019925001</name>
</gene>
<evidence type="ECO:0000313" key="3">
    <source>
        <dbReference type="EMBL" id="CAL1546548.1"/>
    </source>
</evidence>
<dbReference type="GO" id="GO:0003950">
    <property type="term" value="F:NAD+ poly-ADP-ribosyltransferase activity"/>
    <property type="evidence" value="ECO:0007669"/>
    <property type="project" value="InterPro"/>
</dbReference>
<evidence type="ECO:0000259" key="2">
    <source>
        <dbReference type="Pfam" id="PF00644"/>
    </source>
</evidence>
<comment type="caution">
    <text evidence="3">The sequence shown here is derived from an EMBL/GenBank/DDBJ whole genome shotgun (WGS) entry which is preliminary data.</text>
</comment>
<evidence type="ECO:0000256" key="1">
    <source>
        <dbReference type="SAM" id="MobiDB-lite"/>
    </source>
</evidence>
<name>A0AAV2IK37_LYMST</name>
<proteinExistence type="predicted"/>
<dbReference type="AlphaFoldDB" id="A0AAV2IK37"/>
<accession>A0AAV2IK37</accession>